<reference evidence="2" key="1">
    <citation type="journal article" date="2014" name="Int. J. Syst. Evol. Microbiol.">
        <title>Complete genome sequence of Corynebacterium casei LMG S-19264T (=DSM 44701T), isolated from a smear-ripened cheese.</title>
        <authorList>
            <consortium name="US DOE Joint Genome Institute (JGI-PGF)"/>
            <person name="Walter F."/>
            <person name="Albersmeier A."/>
            <person name="Kalinowski J."/>
            <person name="Ruckert C."/>
        </authorList>
    </citation>
    <scope>NUCLEOTIDE SEQUENCE</scope>
    <source>
        <strain evidence="2">KCTC 12368</strain>
    </source>
</reference>
<dbReference type="Pfam" id="PF13590">
    <property type="entry name" value="DUF4136"/>
    <property type="match status" value="1"/>
</dbReference>
<dbReference type="InterPro" id="IPR025411">
    <property type="entry name" value="DUF4136"/>
</dbReference>
<evidence type="ECO:0000313" key="3">
    <source>
        <dbReference type="Proteomes" id="UP000619457"/>
    </source>
</evidence>
<protein>
    <recommendedName>
        <fullName evidence="1">DUF4136 domain-containing protein</fullName>
    </recommendedName>
</protein>
<feature type="domain" description="DUF4136" evidence="1">
    <location>
        <begin position="14"/>
        <end position="185"/>
    </location>
</feature>
<keyword evidence="3" id="KW-1185">Reference proteome</keyword>
<sequence length="188" mass="22370">MPSGPDYVKDTDIVYTTYDEDYDFDSKTTYSMPDKIVTDVQISREGDTTYVYMDDKYASPILAQVDKNMTDYGWTKVTLDQNPDMLMMPAGMSSTNYYYNWWYDWWWDFYYPYWWGWYYPPYYPVSSYTTGSMILVLTDPQSAQDNPLNKSNTSWLSVSNGILTYYNDMDRVYDAIDQSFEQSPYLKK</sequence>
<dbReference type="Gene3D" id="3.30.160.670">
    <property type="match status" value="1"/>
</dbReference>
<name>A0A918UHK9_9BACT</name>
<dbReference type="AlphaFoldDB" id="A0A918UHK9"/>
<evidence type="ECO:0000259" key="1">
    <source>
        <dbReference type="Pfam" id="PF13590"/>
    </source>
</evidence>
<proteinExistence type="predicted"/>
<gene>
    <name evidence="2" type="ORF">GCM10007049_00370</name>
</gene>
<comment type="caution">
    <text evidence="2">The sequence shown here is derived from an EMBL/GenBank/DDBJ whole genome shotgun (WGS) entry which is preliminary data.</text>
</comment>
<reference evidence="2" key="2">
    <citation type="submission" date="2020-09" db="EMBL/GenBank/DDBJ databases">
        <authorList>
            <person name="Sun Q."/>
            <person name="Kim S."/>
        </authorList>
    </citation>
    <scope>NUCLEOTIDE SEQUENCE</scope>
    <source>
        <strain evidence="2">KCTC 12368</strain>
    </source>
</reference>
<evidence type="ECO:0000313" key="2">
    <source>
        <dbReference type="EMBL" id="GGZ12608.1"/>
    </source>
</evidence>
<dbReference type="Proteomes" id="UP000619457">
    <property type="component" value="Unassembled WGS sequence"/>
</dbReference>
<accession>A0A918UHK9</accession>
<organism evidence="2 3">
    <name type="scientific">Echinicola pacifica</name>
    <dbReference type="NCBI Taxonomy" id="346377"/>
    <lineage>
        <taxon>Bacteria</taxon>
        <taxon>Pseudomonadati</taxon>
        <taxon>Bacteroidota</taxon>
        <taxon>Cytophagia</taxon>
        <taxon>Cytophagales</taxon>
        <taxon>Cyclobacteriaceae</taxon>
        <taxon>Echinicola</taxon>
    </lineage>
</organism>
<dbReference type="EMBL" id="BMWX01000001">
    <property type="protein sequence ID" value="GGZ12608.1"/>
    <property type="molecule type" value="Genomic_DNA"/>
</dbReference>